<protein>
    <submittedName>
        <fullName evidence="4">Uncharacterized protein</fullName>
    </submittedName>
</protein>
<keyword evidence="5" id="KW-1185">Reference proteome</keyword>
<dbReference type="InterPro" id="IPR017956">
    <property type="entry name" value="AT_hook_DNA-bd_motif"/>
</dbReference>
<dbReference type="GO" id="GO:0000785">
    <property type="term" value="C:chromatin"/>
    <property type="evidence" value="ECO:0007669"/>
    <property type="project" value="InterPro"/>
</dbReference>
<dbReference type="InterPro" id="IPR000116">
    <property type="entry name" value="HMGA"/>
</dbReference>
<proteinExistence type="predicted"/>
<feature type="region of interest" description="Disordered" evidence="3">
    <location>
        <begin position="152"/>
        <end position="208"/>
    </location>
</feature>
<accession>A0A0D9NV09</accession>
<feature type="compositionally biased region" description="Acidic residues" evidence="3">
    <location>
        <begin position="175"/>
        <end position="189"/>
    </location>
</feature>
<sequence>MARTREEATSASADVPARRSSRASADGVSKPEPSGRARGRPRSNKPPREPTGRPRGRPRLNKPPKEPTGRPRGRPKGSGKKAVEKKTPTKTTATRAGSRGRPRKLVGGEAAAIAKTSTPKAKNGRGRSRKSGDATLVAEVETVEEAKHAAEELEAAAEEGMDVDTPDADIRGDVEDVDDSEDAEGDDALDSPSGIASSPGEETGQQWISKIKGYFA</sequence>
<dbReference type="GO" id="GO:0003677">
    <property type="term" value="F:DNA binding"/>
    <property type="evidence" value="ECO:0007669"/>
    <property type="project" value="UniProtKB-KW"/>
</dbReference>
<gene>
    <name evidence="4" type="ORF">H634G_06816</name>
</gene>
<evidence type="ECO:0000256" key="1">
    <source>
        <dbReference type="ARBA" id="ARBA00022737"/>
    </source>
</evidence>
<evidence type="ECO:0000313" key="4">
    <source>
        <dbReference type="EMBL" id="KJK77849.1"/>
    </source>
</evidence>
<keyword evidence="1" id="KW-0677">Repeat</keyword>
<organism evidence="4 5">
    <name type="scientific">Metarhizium anisopliae BRIP 53293</name>
    <dbReference type="NCBI Taxonomy" id="1291518"/>
    <lineage>
        <taxon>Eukaryota</taxon>
        <taxon>Fungi</taxon>
        <taxon>Dikarya</taxon>
        <taxon>Ascomycota</taxon>
        <taxon>Pezizomycotina</taxon>
        <taxon>Sordariomycetes</taxon>
        <taxon>Hypocreomycetidae</taxon>
        <taxon>Hypocreales</taxon>
        <taxon>Clavicipitaceae</taxon>
        <taxon>Metarhizium</taxon>
    </lineage>
</organism>
<keyword evidence="2" id="KW-0238">DNA-binding</keyword>
<dbReference type="STRING" id="1291518.A0A0D9NV09"/>
<dbReference type="OrthoDB" id="10519842at2759"/>
<evidence type="ECO:0000256" key="2">
    <source>
        <dbReference type="ARBA" id="ARBA00023125"/>
    </source>
</evidence>
<dbReference type="GO" id="GO:0006355">
    <property type="term" value="P:regulation of DNA-templated transcription"/>
    <property type="evidence" value="ECO:0007669"/>
    <property type="project" value="InterPro"/>
</dbReference>
<dbReference type="EMBL" id="KE384737">
    <property type="protein sequence ID" value="KJK77849.1"/>
    <property type="molecule type" value="Genomic_DNA"/>
</dbReference>
<evidence type="ECO:0000313" key="5">
    <source>
        <dbReference type="Proteomes" id="UP000054544"/>
    </source>
</evidence>
<dbReference type="SMART" id="SM00384">
    <property type="entry name" value="AT_hook"/>
    <property type="match status" value="5"/>
</dbReference>
<dbReference type="PRINTS" id="PR00930">
    <property type="entry name" value="HIGHMOBLTYIY"/>
</dbReference>
<name>A0A0D9NV09_METAN</name>
<feature type="compositionally biased region" description="Acidic residues" evidence="3">
    <location>
        <begin position="152"/>
        <end position="167"/>
    </location>
</feature>
<dbReference type="Proteomes" id="UP000054544">
    <property type="component" value="Unassembled WGS sequence"/>
</dbReference>
<dbReference type="PRINTS" id="PR00929">
    <property type="entry name" value="ATHOOK"/>
</dbReference>
<evidence type="ECO:0000256" key="3">
    <source>
        <dbReference type="SAM" id="MobiDB-lite"/>
    </source>
</evidence>
<reference evidence="5" key="1">
    <citation type="journal article" date="2014" name="BMC Genomics">
        <title>The genome sequence of the biocontrol fungus Metarhizium anisopliae and comparative genomics of Metarhizium species.</title>
        <authorList>
            <person name="Pattemore J.A."/>
            <person name="Hane J.K."/>
            <person name="Williams A.H."/>
            <person name="Wilson B.A."/>
            <person name="Stodart B.J."/>
            <person name="Ash G.J."/>
        </authorList>
    </citation>
    <scope>NUCLEOTIDE SEQUENCE [LARGE SCALE GENOMIC DNA]</scope>
    <source>
        <strain evidence="5">BRIP 53293</strain>
    </source>
</reference>
<dbReference type="AlphaFoldDB" id="A0A0D9NV09"/>
<dbReference type="GO" id="GO:0005634">
    <property type="term" value="C:nucleus"/>
    <property type="evidence" value="ECO:0007669"/>
    <property type="project" value="InterPro"/>
</dbReference>
<feature type="region of interest" description="Disordered" evidence="3">
    <location>
        <begin position="1"/>
        <end position="135"/>
    </location>
</feature>